<feature type="transmembrane region" description="Helical" evidence="8">
    <location>
        <begin position="174"/>
        <end position="196"/>
    </location>
</feature>
<dbReference type="PANTHER" id="PTHR43341">
    <property type="entry name" value="AMINO ACID PERMEASE"/>
    <property type="match status" value="1"/>
</dbReference>
<protein>
    <submittedName>
        <fullName evidence="10">Amino acid permease/ SLC12A domain-containing protein</fullName>
    </submittedName>
</protein>
<dbReference type="Gene3D" id="1.20.1740.10">
    <property type="entry name" value="Amino acid/polyamine transporter I"/>
    <property type="match status" value="1"/>
</dbReference>
<evidence type="ECO:0000256" key="7">
    <source>
        <dbReference type="SAM" id="MobiDB-lite"/>
    </source>
</evidence>
<evidence type="ECO:0000313" key="11">
    <source>
        <dbReference type="Proteomes" id="UP001610335"/>
    </source>
</evidence>
<dbReference type="InterPro" id="IPR050524">
    <property type="entry name" value="APC_YAT"/>
</dbReference>
<evidence type="ECO:0000256" key="3">
    <source>
        <dbReference type="ARBA" id="ARBA00022692"/>
    </source>
</evidence>
<gene>
    <name evidence="10" type="ORF">BDW59DRAFT_152821</name>
</gene>
<dbReference type="NCBIfam" id="TIGR00913">
    <property type="entry name" value="2A0310"/>
    <property type="match status" value="1"/>
</dbReference>
<feature type="transmembrane region" description="Helical" evidence="8">
    <location>
        <begin position="501"/>
        <end position="518"/>
    </location>
</feature>
<organism evidence="10 11">
    <name type="scientific">Aspergillus cavernicola</name>
    <dbReference type="NCBI Taxonomy" id="176166"/>
    <lineage>
        <taxon>Eukaryota</taxon>
        <taxon>Fungi</taxon>
        <taxon>Dikarya</taxon>
        <taxon>Ascomycota</taxon>
        <taxon>Pezizomycotina</taxon>
        <taxon>Eurotiomycetes</taxon>
        <taxon>Eurotiomycetidae</taxon>
        <taxon>Eurotiales</taxon>
        <taxon>Aspergillaceae</taxon>
        <taxon>Aspergillus</taxon>
        <taxon>Aspergillus subgen. Nidulantes</taxon>
    </lineage>
</organism>
<feature type="transmembrane region" description="Helical" evidence="8">
    <location>
        <begin position="257"/>
        <end position="277"/>
    </location>
</feature>
<dbReference type="Pfam" id="PF00324">
    <property type="entry name" value="AA_permease"/>
    <property type="match status" value="1"/>
</dbReference>
<keyword evidence="6 8" id="KW-0472">Membrane</keyword>
<sequence>MAFEHHLGADSAVGGNKEKMADDVQVTAAQSHPSHGLDEIDFEKHGADRDSNPLPDLKRKLKSRHLQMIAIGGTIGTGLFISSGSAISTAGPVGALIAYIFIGTIVYSVMTALGEIATYMPIPGAFTSYATRLVDPSLGFAMGWIYWFSWAITFALELTATGLIIQFWDKDLNIAIFIAVFWVVITIFNFLPVSFFGELEFWFSSIKVLTVIGFMIFGICINAGVGREGYIGFDYWVNPGAFVPYEGVSPDSTAKFVGFWAVLIQAGFAYQGTELVGIAAGETENPRKTVPSAIRKTFFRILFFFVLTIFFIGILVPSNDEQLLNSSGNDANSSPFVIAANRAGVSILPDIINAVLLTVVLSAANSNVYSASRILIGLSQEGFAPRFFKKTTKNGVPYYSVAFSSAFGLLGFLNVSNSGSTVFNWFLNISSVAGLISWASIVACHLGFMRALKARNISRDLLPYKALWQPWYSWYGLFFNILIILTQGFTAWIPTFSVTDFFVAYISVILFVVLYLGHKIIYRPAFVRPIEADIDTGRLALENEYWETTTSEQKWYKRAYQAVFT</sequence>
<evidence type="ECO:0000256" key="4">
    <source>
        <dbReference type="ARBA" id="ARBA00022970"/>
    </source>
</evidence>
<name>A0ABR4HR52_9EURO</name>
<evidence type="ECO:0000256" key="8">
    <source>
        <dbReference type="SAM" id="Phobius"/>
    </source>
</evidence>
<keyword evidence="3 8" id="KW-0812">Transmembrane</keyword>
<reference evidence="10 11" key="1">
    <citation type="submission" date="2024-07" db="EMBL/GenBank/DDBJ databases">
        <title>Section-level genome sequencing and comparative genomics of Aspergillus sections Usti and Cavernicolus.</title>
        <authorList>
            <consortium name="Lawrence Berkeley National Laboratory"/>
            <person name="Nybo J.L."/>
            <person name="Vesth T.C."/>
            <person name="Theobald S."/>
            <person name="Frisvad J.C."/>
            <person name="Larsen T.O."/>
            <person name="Kjaerboelling I."/>
            <person name="Rothschild-Mancinelli K."/>
            <person name="Lyhne E.K."/>
            <person name="Kogle M.E."/>
            <person name="Barry K."/>
            <person name="Clum A."/>
            <person name="Na H."/>
            <person name="Ledsgaard L."/>
            <person name="Lin J."/>
            <person name="Lipzen A."/>
            <person name="Kuo A."/>
            <person name="Riley R."/>
            <person name="Mondo S."/>
            <person name="LaButti K."/>
            <person name="Haridas S."/>
            <person name="Pangalinan J."/>
            <person name="Salamov A.A."/>
            <person name="Simmons B.A."/>
            <person name="Magnuson J.K."/>
            <person name="Chen J."/>
            <person name="Drula E."/>
            <person name="Henrissat B."/>
            <person name="Wiebenga A."/>
            <person name="Lubbers R.J."/>
            <person name="Gomes A.C."/>
            <person name="Makela M.R."/>
            <person name="Stajich J."/>
            <person name="Grigoriev I.V."/>
            <person name="Mortensen U.H."/>
            <person name="De vries R.P."/>
            <person name="Baker S.E."/>
            <person name="Andersen M.R."/>
        </authorList>
    </citation>
    <scope>NUCLEOTIDE SEQUENCE [LARGE SCALE GENOMIC DNA]</scope>
    <source>
        <strain evidence="10 11">CBS 600.67</strain>
    </source>
</reference>
<feature type="transmembrane region" description="Helical" evidence="8">
    <location>
        <begin position="208"/>
        <end position="225"/>
    </location>
</feature>
<dbReference type="InterPro" id="IPR004762">
    <property type="entry name" value="Amino_acid_permease_fungi"/>
</dbReference>
<feature type="domain" description="Amino acid permease/ SLC12A" evidence="9">
    <location>
        <begin position="65"/>
        <end position="524"/>
    </location>
</feature>
<dbReference type="PROSITE" id="PS00218">
    <property type="entry name" value="AMINO_ACID_PERMEASE_1"/>
    <property type="match status" value="1"/>
</dbReference>
<proteinExistence type="predicted"/>
<evidence type="ECO:0000313" key="10">
    <source>
        <dbReference type="EMBL" id="KAL2817227.1"/>
    </source>
</evidence>
<keyword evidence="2" id="KW-0813">Transport</keyword>
<keyword evidence="11" id="KW-1185">Reference proteome</keyword>
<comment type="subcellular location">
    <subcellularLocation>
        <location evidence="1">Membrane</location>
        <topology evidence="1">Multi-pass membrane protein</topology>
    </subcellularLocation>
</comment>
<keyword evidence="5 8" id="KW-1133">Transmembrane helix</keyword>
<dbReference type="EMBL" id="JBFXLS010000094">
    <property type="protein sequence ID" value="KAL2817227.1"/>
    <property type="molecule type" value="Genomic_DNA"/>
</dbReference>
<feature type="transmembrane region" description="Helical" evidence="8">
    <location>
        <begin position="472"/>
        <end position="495"/>
    </location>
</feature>
<feature type="transmembrane region" description="Helical" evidence="8">
    <location>
        <begin position="396"/>
        <end position="413"/>
    </location>
</feature>
<dbReference type="Proteomes" id="UP001610335">
    <property type="component" value="Unassembled WGS sequence"/>
</dbReference>
<feature type="transmembrane region" description="Helical" evidence="8">
    <location>
        <begin position="68"/>
        <end position="90"/>
    </location>
</feature>
<evidence type="ECO:0000256" key="2">
    <source>
        <dbReference type="ARBA" id="ARBA00022448"/>
    </source>
</evidence>
<accession>A0ABR4HR52</accession>
<feature type="compositionally biased region" description="Basic and acidic residues" evidence="7">
    <location>
        <begin position="35"/>
        <end position="51"/>
    </location>
</feature>
<evidence type="ECO:0000259" key="9">
    <source>
        <dbReference type="Pfam" id="PF00324"/>
    </source>
</evidence>
<feature type="transmembrane region" description="Helical" evidence="8">
    <location>
        <begin position="143"/>
        <end position="168"/>
    </location>
</feature>
<keyword evidence="4" id="KW-0029">Amino-acid transport</keyword>
<evidence type="ECO:0000256" key="6">
    <source>
        <dbReference type="ARBA" id="ARBA00023136"/>
    </source>
</evidence>
<dbReference type="InterPro" id="IPR004840">
    <property type="entry name" value="Amino_acid_permease_CS"/>
</dbReference>
<feature type="transmembrane region" description="Helical" evidence="8">
    <location>
        <begin position="351"/>
        <end position="376"/>
    </location>
</feature>
<comment type="caution">
    <text evidence="10">The sequence shown here is derived from an EMBL/GenBank/DDBJ whole genome shotgun (WGS) entry which is preliminary data.</text>
</comment>
<feature type="region of interest" description="Disordered" evidence="7">
    <location>
        <begin position="24"/>
        <end position="54"/>
    </location>
</feature>
<dbReference type="InterPro" id="IPR004841">
    <property type="entry name" value="AA-permease/SLC12A_dom"/>
</dbReference>
<dbReference type="PIRSF" id="PIRSF006060">
    <property type="entry name" value="AA_transporter"/>
    <property type="match status" value="1"/>
</dbReference>
<feature type="transmembrane region" description="Helical" evidence="8">
    <location>
        <begin position="298"/>
        <end position="316"/>
    </location>
</feature>
<feature type="transmembrane region" description="Helical" evidence="8">
    <location>
        <begin position="425"/>
        <end position="452"/>
    </location>
</feature>
<evidence type="ECO:0000256" key="1">
    <source>
        <dbReference type="ARBA" id="ARBA00004141"/>
    </source>
</evidence>
<dbReference type="PANTHER" id="PTHR43341:SF4">
    <property type="entry name" value="ARGININE PERMEASE CAN1-RELATED"/>
    <property type="match status" value="1"/>
</dbReference>
<feature type="transmembrane region" description="Helical" evidence="8">
    <location>
        <begin position="96"/>
        <end position="122"/>
    </location>
</feature>
<evidence type="ECO:0000256" key="5">
    <source>
        <dbReference type="ARBA" id="ARBA00022989"/>
    </source>
</evidence>